<evidence type="ECO:0000256" key="5">
    <source>
        <dbReference type="SAM" id="MobiDB-lite"/>
    </source>
</evidence>
<dbReference type="PRINTS" id="PR00455">
    <property type="entry name" value="HTHTETR"/>
</dbReference>
<protein>
    <submittedName>
        <fullName evidence="7">TetR family transcriptional regulator</fullName>
    </submittedName>
</protein>
<keyword evidence="2 4" id="KW-0238">DNA-binding</keyword>
<keyword evidence="8" id="KW-1185">Reference proteome</keyword>
<feature type="compositionally biased region" description="Low complexity" evidence="5">
    <location>
        <begin position="1"/>
        <end position="17"/>
    </location>
</feature>
<dbReference type="AlphaFoldDB" id="A0A917VHA5"/>
<reference evidence="7" key="2">
    <citation type="submission" date="2020-09" db="EMBL/GenBank/DDBJ databases">
        <authorList>
            <person name="Sun Q."/>
            <person name="Ohkuma M."/>
        </authorList>
    </citation>
    <scope>NUCLEOTIDE SEQUENCE</scope>
    <source>
        <strain evidence="7">JCM 3035</strain>
    </source>
</reference>
<gene>
    <name evidence="7" type="ORF">GCM10010094_42700</name>
</gene>
<evidence type="ECO:0000313" key="8">
    <source>
        <dbReference type="Proteomes" id="UP000637788"/>
    </source>
</evidence>
<dbReference type="GO" id="GO:0000976">
    <property type="term" value="F:transcription cis-regulatory region binding"/>
    <property type="evidence" value="ECO:0007669"/>
    <property type="project" value="TreeGrafter"/>
</dbReference>
<name>A0A917VHA5_9ACTN</name>
<reference evidence="7" key="1">
    <citation type="journal article" date="2014" name="Int. J. Syst. Evol. Microbiol.">
        <title>Complete genome sequence of Corynebacterium casei LMG S-19264T (=DSM 44701T), isolated from a smear-ripened cheese.</title>
        <authorList>
            <consortium name="US DOE Joint Genome Institute (JGI-PGF)"/>
            <person name="Walter F."/>
            <person name="Albersmeier A."/>
            <person name="Kalinowski J."/>
            <person name="Ruckert C."/>
        </authorList>
    </citation>
    <scope>NUCLEOTIDE SEQUENCE</scope>
    <source>
        <strain evidence="7">JCM 3035</strain>
    </source>
</reference>
<dbReference type="Proteomes" id="UP000637788">
    <property type="component" value="Unassembled WGS sequence"/>
</dbReference>
<feature type="domain" description="HTH tetR-type" evidence="6">
    <location>
        <begin position="25"/>
        <end position="85"/>
    </location>
</feature>
<evidence type="ECO:0000256" key="1">
    <source>
        <dbReference type="ARBA" id="ARBA00023015"/>
    </source>
</evidence>
<evidence type="ECO:0000256" key="2">
    <source>
        <dbReference type="ARBA" id="ARBA00023125"/>
    </source>
</evidence>
<dbReference type="InterPro" id="IPR050109">
    <property type="entry name" value="HTH-type_TetR-like_transc_reg"/>
</dbReference>
<keyword evidence="1" id="KW-0805">Transcription regulation</keyword>
<dbReference type="EMBL" id="BMPQ01000010">
    <property type="protein sequence ID" value="GGK76935.1"/>
    <property type="molecule type" value="Genomic_DNA"/>
</dbReference>
<feature type="DNA-binding region" description="H-T-H motif" evidence="4">
    <location>
        <begin position="48"/>
        <end position="67"/>
    </location>
</feature>
<evidence type="ECO:0000256" key="3">
    <source>
        <dbReference type="ARBA" id="ARBA00023163"/>
    </source>
</evidence>
<organism evidence="7 8">
    <name type="scientific">Streptomyces flaveus</name>
    <dbReference type="NCBI Taxonomy" id="66370"/>
    <lineage>
        <taxon>Bacteria</taxon>
        <taxon>Bacillati</taxon>
        <taxon>Actinomycetota</taxon>
        <taxon>Actinomycetes</taxon>
        <taxon>Kitasatosporales</taxon>
        <taxon>Streptomycetaceae</taxon>
        <taxon>Streptomyces</taxon>
        <taxon>Streptomyces aurantiacus group</taxon>
    </lineage>
</organism>
<evidence type="ECO:0000313" key="7">
    <source>
        <dbReference type="EMBL" id="GGK76935.1"/>
    </source>
</evidence>
<dbReference type="InterPro" id="IPR036271">
    <property type="entry name" value="Tet_transcr_reg_TetR-rel_C_sf"/>
</dbReference>
<dbReference type="PROSITE" id="PS50977">
    <property type="entry name" value="HTH_TETR_2"/>
    <property type="match status" value="1"/>
</dbReference>
<dbReference type="SUPFAM" id="SSF48498">
    <property type="entry name" value="Tetracyclin repressor-like, C-terminal domain"/>
    <property type="match status" value="1"/>
</dbReference>
<keyword evidence="3" id="KW-0804">Transcription</keyword>
<feature type="region of interest" description="Disordered" evidence="5">
    <location>
        <begin position="1"/>
        <end position="24"/>
    </location>
</feature>
<dbReference type="PANTHER" id="PTHR30055">
    <property type="entry name" value="HTH-TYPE TRANSCRIPTIONAL REGULATOR RUTR"/>
    <property type="match status" value="1"/>
</dbReference>
<comment type="caution">
    <text evidence="7">The sequence shown here is derived from an EMBL/GenBank/DDBJ whole genome shotgun (WGS) entry which is preliminary data.</text>
</comment>
<dbReference type="RefSeq" id="WP_189323483.1">
    <property type="nucleotide sequence ID" value="NZ_BMPQ01000010.1"/>
</dbReference>
<accession>A0A917VHA5</accession>
<dbReference type="PANTHER" id="PTHR30055:SF234">
    <property type="entry name" value="HTH-TYPE TRANSCRIPTIONAL REGULATOR BETI"/>
    <property type="match status" value="1"/>
</dbReference>
<dbReference type="SUPFAM" id="SSF46689">
    <property type="entry name" value="Homeodomain-like"/>
    <property type="match status" value="1"/>
</dbReference>
<dbReference type="Gene3D" id="1.10.357.10">
    <property type="entry name" value="Tetracycline Repressor, domain 2"/>
    <property type="match status" value="1"/>
</dbReference>
<dbReference type="InterPro" id="IPR001647">
    <property type="entry name" value="HTH_TetR"/>
</dbReference>
<sequence>MTISEAGGAPAQGAPPLGRRERKRQQVRDQLYGAAVGLFVAQGYEATTMEQIAESADVARATVFNHFSQKVGFLEEWGVRRRARVAAILGQEHAEDLPVGDRLRRYLGEMADLNVASRAETTVLMDASARFGRLLQDPSLETELAKIVEEGRERGEIRSQVDPDQAGALLASCYFSSVLRWIREEPPPFDLPGRLDGALDIILLGILAHP</sequence>
<evidence type="ECO:0000256" key="4">
    <source>
        <dbReference type="PROSITE-ProRule" id="PRU00335"/>
    </source>
</evidence>
<evidence type="ECO:0000259" key="6">
    <source>
        <dbReference type="PROSITE" id="PS50977"/>
    </source>
</evidence>
<dbReference type="Pfam" id="PF00440">
    <property type="entry name" value="TetR_N"/>
    <property type="match status" value="1"/>
</dbReference>
<dbReference type="InterPro" id="IPR009057">
    <property type="entry name" value="Homeodomain-like_sf"/>
</dbReference>
<dbReference type="GO" id="GO:0003700">
    <property type="term" value="F:DNA-binding transcription factor activity"/>
    <property type="evidence" value="ECO:0007669"/>
    <property type="project" value="TreeGrafter"/>
</dbReference>
<proteinExistence type="predicted"/>